<dbReference type="Proteomes" id="UP000822688">
    <property type="component" value="Chromosome 5"/>
</dbReference>
<protein>
    <submittedName>
        <fullName evidence="1">Uncharacterized protein</fullName>
    </submittedName>
</protein>
<dbReference type="EMBL" id="CM026425">
    <property type="protein sequence ID" value="KAG0578050.1"/>
    <property type="molecule type" value="Genomic_DNA"/>
</dbReference>
<keyword evidence="2" id="KW-1185">Reference proteome</keyword>
<comment type="caution">
    <text evidence="1">The sequence shown here is derived from an EMBL/GenBank/DDBJ whole genome shotgun (WGS) entry which is preliminary data.</text>
</comment>
<accession>A0A8T0I3J3</accession>
<evidence type="ECO:0000313" key="2">
    <source>
        <dbReference type="Proteomes" id="UP000822688"/>
    </source>
</evidence>
<gene>
    <name evidence="1" type="ORF">KC19_5G201300</name>
</gene>
<proteinExistence type="predicted"/>
<organism evidence="1 2">
    <name type="scientific">Ceratodon purpureus</name>
    <name type="common">Fire moss</name>
    <name type="synonym">Dicranum purpureum</name>
    <dbReference type="NCBI Taxonomy" id="3225"/>
    <lineage>
        <taxon>Eukaryota</taxon>
        <taxon>Viridiplantae</taxon>
        <taxon>Streptophyta</taxon>
        <taxon>Embryophyta</taxon>
        <taxon>Bryophyta</taxon>
        <taxon>Bryophytina</taxon>
        <taxon>Bryopsida</taxon>
        <taxon>Dicranidae</taxon>
        <taxon>Pseudoditrichales</taxon>
        <taxon>Ditrichaceae</taxon>
        <taxon>Ceratodon</taxon>
    </lineage>
</organism>
<name>A0A8T0I3J3_CERPU</name>
<feature type="non-terminal residue" evidence="1">
    <location>
        <position position="87"/>
    </location>
</feature>
<evidence type="ECO:0000313" key="1">
    <source>
        <dbReference type="EMBL" id="KAG0578050.1"/>
    </source>
</evidence>
<sequence length="87" mass="10279">MHGLAQDVQNIVVLRTAFLFRCSNLHNKMVKDPMQRCKELFCYYLQLFRDRLTRHGRVQKVLHRFGQGLNSDEDIDSSQLRVSCCIH</sequence>
<reference evidence="1" key="1">
    <citation type="submission" date="2020-06" db="EMBL/GenBank/DDBJ databases">
        <title>WGS assembly of Ceratodon purpureus strain R40.</title>
        <authorList>
            <person name="Carey S.B."/>
            <person name="Jenkins J."/>
            <person name="Shu S."/>
            <person name="Lovell J.T."/>
            <person name="Sreedasyam A."/>
            <person name="Maumus F."/>
            <person name="Tiley G.P."/>
            <person name="Fernandez-Pozo N."/>
            <person name="Barry K."/>
            <person name="Chen C."/>
            <person name="Wang M."/>
            <person name="Lipzen A."/>
            <person name="Daum C."/>
            <person name="Saski C.A."/>
            <person name="Payton A.C."/>
            <person name="Mcbreen J.C."/>
            <person name="Conrad R.E."/>
            <person name="Kollar L.M."/>
            <person name="Olsson S."/>
            <person name="Huttunen S."/>
            <person name="Landis J.B."/>
            <person name="Wickett N.J."/>
            <person name="Johnson M.G."/>
            <person name="Rensing S.A."/>
            <person name="Grimwood J."/>
            <person name="Schmutz J."/>
            <person name="Mcdaniel S.F."/>
        </authorList>
    </citation>
    <scope>NUCLEOTIDE SEQUENCE</scope>
    <source>
        <strain evidence="1">R40</strain>
    </source>
</reference>
<dbReference type="AlphaFoldDB" id="A0A8T0I3J3"/>